<accession>A0A0E9N210</accession>
<gene>
    <name evidence="10" type="ORF">FPE01S_02_07970</name>
</gene>
<dbReference type="InterPro" id="IPR037066">
    <property type="entry name" value="Plug_dom_sf"/>
</dbReference>
<dbReference type="InterPro" id="IPR023997">
    <property type="entry name" value="TonB-dep_OMP_SusC/RagA_CS"/>
</dbReference>
<dbReference type="STRING" id="1220578.FPE01S_02_07970"/>
<comment type="subcellular location">
    <subcellularLocation>
        <location evidence="1 7">Cell outer membrane</location>
        <topology evidence="1 7">Multi-pass membrane protein</topology>
    </subcellularLocation>
</comment>
<dbReference type="Gene3D" id="3.55.50.30">
    <property type="match status" value="1"/>
</dbReference>
<dbReference type="Proteomes" id="UP000033121">
    <property type="component" value="Unassembled WGS sequence"/>
</dbReference>
<comment type="caution">
    <text evidence="10">The sequence shown here is derived from an EMBL/GenBank/DDBJ whole genome shotgun (WGS) entry which is preliminary data.</text>
</comment>
<dbReference type="InterPro" id="IPR012910">
    <property type="entry name" value="Plug_dom"/>
</dbReference>
<keyword evidence="11" id="KW-1185">Reference proteome</keyword>
<dbReference type="InterPro" id="IPR039426">
    <property type="entry name" value="TonB-dep_rcpt-like"/>
</dbReference>
<dbReference type="NCBIfam" id="TIGR04057">
    <property type="entry name" value="SusC_RagA_signa"/>
    <property type="match status" value="1"/>
</dbReference>
<keyword evidence="6 7" id="KW-0998">Cell outer membrane</keyword>
<proteinExistence type="inferred from homology"/>
<keyword evidence="10" id="KW-0675">Receptor</keyword>
<evidence type="ECO:0000256" key="1">
    <source>
        <dbReference type="ARBA" id="ARBA00004571"/>
    </source>
</evidence>
<dbReference type="Gene3D" id="2.170.130.10">
    <property type="entry name" value="TonB-dependent receptor, plug domain"/>
    <property type="match status" value="1"/>
</dbReference>
<evidence type="ECO:0000256" key="2">
    <source>
        <dbReference type="ARBA" id="ARBA00022448"/>
    </source>
</evidence>
<dbReference type="InterPro" id="IPR023996">
    <property type="entry name" value="TonB-dep_OMP_SusC/RagA"/>
</dbReference>
<name>A0A0E9N210_9BACT</name>
<evidence type="ECO:0000313" key="10">
    <source>
        <dbReference type="EMBL" id="GAO43691.1"/>
    </source>
</evidence>
<comment type="similarity">
    <text evidence="7">Belongs to the TonB-dependent receptor family.</text>
</comment>
<dbReference type="InterPro" id="IPR008969">
    <property type="entry name" value="CarboxyPept-like_regulatory"/>
</dbReference>
<dbReference type="NCBIfam" id="TIGR04056">
    <property type="entry name" value="OMP_RagA_SusC"/>
    <property type="match status" value="1"/>
</dbReference>
<dbReference type="PROSITE" id="PS52016">
    <property type="entry name" value="TONB_DEPENDENT_REC_3"/>
    <property type="match status" value="1"/>
</dbReference>
<evidence type="ECO:0000259" key="9">
    <source>
        <dbReference type="Pfam" id="PF07715"/>
    </source>
</evidence>
<dbReference type="SUPFAM" id="SSF56935">
    <property type="entry name" value="Porins"/>
    <property type="match status" value="1"/>
</dbReference>
<dbReference type="GO" id="GO:0009279">
    <property type="term" value="C:cell outer membrane"/>
    <property type="evidence" value="ECO:0007669"/>
    <property type="project" value="UniProtKB-SubCell"/>
</dbReference>
<feature type="signal peptide" evidence="8">
    <location>
        <begin position="1"/>
        <end position="27"/>
    </location>
</feature>
<evidence type="ECO:0000256" key="6">
    <source>
        <dbReference type="ARBA" id="ARBA00023237"/>
    </source>
</evidence>
<keyword evidence="3 7" id="KW-1134">Transmembrane beta strand</keyword>
<evidence type="ECO:0000313" key="11">
    <source>
        <dbReference type="Proteomes" id="UP000033121"/>
    </source>
</evidence>
<dbReference type="EMBL" id="BBWV01000002">
    <property type="protein sequence ID" value="GAO43691.1"/>
    <property type="molecule type" value="Genomic_DNA"/>
</dbReference>
<protein>
    <submittedName>
        <fullName evidence="10">Putative TonB-dependent receptor</fullName>
    </submittedName>
</protein>
<feature type="domain" description="TonB-dependent receptor plug" evidence="9">
    <location>
        <begin position="249"/>
        <end position="373"/>
    </location>
</feature>
<organism evidence="10 11">
    <name type="scientific">Flavihumibacter petaseus NBRC 106054</name>
    <dbReference type="NCBI Taxonomy" id="1220578"/>
    <lineage>
        <taxon>Bacteria</taxon>
        <taxon>Pseudomonadati</taxon>
        <taxon>Bacteroidota</taxon>
        <taxon>Chitinophagia</taxon>
        <taxon>Chitinophagales</taxon>
        <taxon>Chitinophagaceae</taxon>
        <taxon>Flavihumibacter</taxon>
    </lineage>
</organism>
<reference evidence="10 11" key="1">
    <citation type="submission" date="2015-04" db="EMBL/GenBank/DDBJ databases">
        <title>Whole genome shotgun sequence of Flavihumibacter petaseus NBRC 106054.</title>
        <authorList>
            <person name="Miyazawa S."/>
            <person name="Hosoyama A."/>
            <person name="Hashimoto M."/>
            <person name="Noguchi M."/>
            <person name="Tsuchikane K."/>
            <person name="Ohji S."/>
            <person name="Yamazoe A."/>
            <person name="Ichikawa N."/>
            <person name="Kimura A."/>
            <person name="Fujita N."/>
        </authorList>
    </citation>
    <scope>NUCLEOTIDE SEQUENCE [LARGE SCALE GENOMIC DNA]</scope>
    <source>
        <strain evidence="10 11">NBRC 106054</strain>
    </source>
</reference>
<dbReference type="Pfam" id="PF13715">
    <property type="entry name" value="CarbopepD_reg_2"/>
    <property type="match status" value="1"/>
</dbReference>
<evidence type="ECO:0000256" key="4">
    <source>
        <dbReference type="ARBA" id="ARBA00022692"/>
    </source>
</evidence>
<keyword evidence="8" id="KW-0732">Signal</keyword>
<dbReference type="InterPro" id="IPR036942">
    <property type="entry name" value="Beta-barrel_TonB_sf"/>
</dbReference>
<evidence type="ECO:0000256" key="5">
    <source>
        <dbReference type="ARBA" id="ARBA00023136"/>
    </source>
</evidence>
<keyword evidence="4 7" id="KW-0812">Transmembrane</keyword>
<dbReference type="AlphaFoldDB" id="A0A0E9N210"/>
<dbReference type="RefSeq" id="WP_052955780.1">
    <property type="nucleotide sequence ID" value="NZ_BBWV01000002.1"/>
</dbReference>
<evidence type="ECO:0000256" key="3">
    <source>
        <dbReference type="ARBA" id="ARBA00022452"/>
    </source>
</evidence>
<keyword evidence="5 7" id="KW-0472">Membrane</keyword>
<keyword evidence="2 7" id="KW-0813">Transport</keyword>
<feature type="chain" id="PRO_5002430162" evidence="8">
    <location>
        <begin position="28"/>
        <end position="1153"/>
    </location>
</feature>
<sequence length="1153" mass="125198">MRNATIAKKMLWTLLAANVGYIAGAQAQDGYAHLAANRTPFNRDAGNNNQSNLPAEKTLFDVLKELNQKKGVYFLFSNPELAKKTITTPVDLNKDVERVLRDVLKSAGLKYKKLSPNTYVITDGKDEKKTSDALPPAMVDQLAAGQPDVSVLKAFAETITGRVTTATGQPVANASVAIKGTSRGTSTNENGVFAIQADKGDIIIISSVGYTSQMITVGEDKDLVVFLEAANQQMNEVVVTALGVKKEARRLGYSTAKVDGDELTKAREINVGNALVGKVAGVNSTAPLTGPGGSSRVTIRGNSSLNVNANNQPLYVINGIPMNNDNLGSAGKWGGADLGDGLSSINPDDIDEMTVLKGGAAAALYGQRGRNGVILITTKSSKGKKALGIEFNSNAMWDKANDFRDFQTTYGQGKYNLKPETANAAMESGLLSWGAKLDGTPSYIFDGSQQPYTYVSGDNYKAFYNTGSTYSNTLALSGGSDNVGFRLSFGDVRNKGIYPNSKYNRNNVNLDLNFKLNEKWSGMANVTYAKEVGQNRTGLSDAPGNGNYAIGFLPPNVNANFLAPGYDERGKEIEFNASEWTTNPYFASAKFENDTRKDRILGVAALRFAPVEWLYFQARIANDFFAFNAHQITPTGTAYKPGGELNNESSNTFNEMNADLLVGFNKEIVKDLTLGITAGANLLRMNGKNIAVNANGLAFPYLYNPTAATSRGATVFEPRREVQSIYGAAELSYRNTFFLNFSDRNDWSSTLPPGNNSYNYPSISGAYIFTEHLKSRILTFGKIRAGFAKVGSDAAPYQTKLYYSTNGAVTSQPIGQMPNSIPNAALEPLQVQELEIGADVKFFNNRLFAEFSWYNKQTLNDIVNGTTSLTSGYADAVVNVGKLENKGVELMVGGTPVKTKNFRWTSTFNYANNKSKIVSLAEGQYFMDMAQSRTEYGYIHQRVGLPYAQVMGFDFKRNAKGDLVLNGSGYPLPADTLVALGTGVQPITGGWSNEFVYKNWALAFLIDFKSGGVIYSGTDAVAYSSGLHKKTLEGREEGIDVSGVDEAGNPKTAHLNAQDYYNQLFKISALQVNDASFIKFRSLSLSYNFPARILKNKVQGLSISLVGRNLFYISRKTDNIDPESNYNNSNAQGLEYAALPSVRSYGLNLNIKF</sequence>
<dbReference type="Gene3D" id="2.40.170.20">
    <property type="entry name" value="TonB-dependent receptor, beta-barrel domain"/>
    <property type="match status" value="1"/>
</dbReference>
<dbReference type="SUPFAM" id="SSF49464">
    <property type="entry name" value="Carboxypeptidase regulatory domain-like"/>
    <property type="match status" value="1"/>
</dbReference>
<evidence type="ECO:0000256" key="8">
    <source>
        <dbReference type="SAM" id="SignalP"/>
    </source>
</evidence>
<dbReference type="Pfam" id="PF07715">
    <property type="entry name" value="Plug"/>
    <property type="match status" value="1"/>
</dbReference>
<dbReference type="Gene3D" id="2.60.40.1120">
    <property type="entry name" value="Carboxypeptidase-like, regulatory domain"/>
    <property type="match status" value="1"/>
</dbReference>
<evidence type="ECO:0000256" key="7">
    <source>
        <dbReference type="PROSITE-ProRule" id="PRU01360"/>
    </source>
</evidence>
<dbReference type="OrthoDB" id="9768177at2"/>